<feature type="region of interest" description="Disordered" evidence="1">
    <location>
        <begin position="49"/>
        <end position="73"/>
    </location>
</feature>
<reference evidence="2" key="1">
    <citation type="submission" date="2020-11" db="EMBL/GenBank/DDBJ databases">
        <authorList>
            <person name="Koelle M."/>
            <person name="Horta M.A.C."/>
            <person name="Nowrousian M."/>
            <person name="Ohm R.A."/>
            <person name="Benz P."/>
            <person name="Pilgard A."/>
        </authorList>
    </citation>
    <scope>NUCLEOTIDE SEQUENCE</scope>
    <source>
        <strain evidence="2">FPRL280</strain>
    </source>
</reference>
<gene>
    <name evidence="2" type="ORF">IEO21_08857</name>
</gene>
<organism evidence="2 3">
    <name type="scientific">Rhodonia placenta</name>
    <dbReference type="NCBI Taxonomy" id="104341"/>
    <lineage>
        <taxon>Eukaryota</taxon>
        <taxon>Fungi</taxon>
        <taxon>Dikarya</taxon>
        <taxon>Basidiomycota</taxon>
        <taxon>Agaricomycotina</taxon>
        <taxon>Agaricomycetes</taxon>
        <taxon>Polyporales</taxon>
        <taxon>Adustoporiaceae</taxon>
        <taxon>Rhodonia</taxon>
    </lineage>
</organism>
<dbReference type="EMBL" id="JADOXO010000353">
    <property type="protein sequence ID" value="KAF9805994.1"/>
    <property type="molecule type" value="Genomic_DNA"/>
</dbReference>
<accession>A0A8H7NVN6</accession>
<evidence type="ECO:0000256" key="1">
    <source>
        <dbReference type="SAM" id="MobiDB-lite"/>
    </source>
</evidence>
<reference evidence="2" key="2">
    <citation type="journal article" name="Front. Microbiol.">
        <title>Degradative Capacity of Two Strains of Rhodonia placenta: From Phenotype to Genotype.</title>
        <authorList>
            <person name="Kolle M."/>
            <person name="Horta M.A.C."/>
            <person name="Nowrousian M."/>
            <person name="Ohm R.A."/>
            <person name="Benz J.P."/>
            <person name="Pilgard A."/>
        </authorList>
    </citation>
    <scope>NUCLEOTIDE SEQUENCE</scope>
    <source>
        <strain evidence="2">FPRL280</strain>
    </source>
</reference>
<protein>
    <submittedName>
        <fullName evidence="2">Uncharacterized protein</fullName>
    </submittedName>
</protein>
<evidence type="ECO:0000313" key="3">
    <source>
        <dbReference type="Proteomes" id="UP000639403"/>
    </source>
</evidence>
<comment type="caution">
    <text evidence="2">The sequence shown here is derived from an EMBL/GenBank/DDBJ whole genome shotgun (WGS) entry which is preliminary data.</text>
</comment>
<dbReference type="Proteomes" id="UP000639403">
    <property type="component" value="Unassembled WGS sequence"/>
</dbReference>
<name>A0A8H7NVN6_9APHY</name>
<proteinExistence type="predicted"/>
<sequence>MPTVWRHFCIVVDPPVNHDGDSVRIFPPMTPEEGRISYAVALPFTPKQRVGRPFDQLTDDSGQKTSRRLDSDGMDRLRDTCERLLRRWQQLEEADPGFRDRAFKEFQVWHRKIASVTCTEKNPCTG</sequence>
<evidence type="ECO:0000313" key="2">
    <source>
        <dbReference type="EMBL" id="KAF9805994.1"/>
    </source>
</evidence>
<dbReference type="AlphaFoldDB" id="A0A8H7NVN6"/>